<sequence>MPNRHGRSRLVDALVSNITGLDVTEPVFSRLQHIAAEQLRTLYLSADPFNVEEKLQGHVEKFRVLYQQDRGDALESCLGELKEKNSDRTAFVDILALLLHLSNKPLEGDVACDGPPVEEDVELPPLTWDQIVADDPIEGDHWQVNTFRHLGKDQGVYASDSEEEELPPPRIPRWETAQRPVARRIRVDDSLAEDLASNQYFDEDRLVLTELEAIREVLLVLKTGVSGYLFLQTKRGISVRSNFRLHHTTPELLESVLGWLAEQVSAVLVLRKFAAQARGETITLEAFAATVSDELHALDLLVVDIELELLNIKASETVYATLLGLKMRLEPQFERLSVSVKLVKDVLNRPYQNPRQKLCQLLSDLYDIACRADMTANQADFDACWALFMPTLRVYLEQLAMWCNKGELPGSDRSDFFVEQTKDGSEEGVYVMMHHEGSADIMVPDFARQIAEKAFKIGKGVNFLKRLGQAVGAADILVFDIMPELEALKAAHRHEPLELAVGIALDTWVSEAYDKTKTVLRALLIDKLGLWNHLHAMEALYFHRGGLAIYNFTLGLFDKMDRGQQLDRHILTRLVRSALQDAPVAGLAPERITAVMNKRGLGVTIRRNVTSLSAISVDYQLPPLLTHIFTPAAFEGYKKIFMFLTQLQRSKYLLGRLSLIKETDLVGTALDPKSQSAFYGLRLKLFWFTSVMLHHLSVLVLELRMTKLHQAMEEAGDMDEMCRAHSAFMKVVTEECFLSEKMRPLYQAITSILNISVTLADSYMVYTGETTMNASSRSIRSISKRRRRRRPSDATSDESGSSNDEYADASTYISFAEESWATKLEKMHASFERHFPFLQSGVAGLARISTTMFGMLSESLDRSGEQRI</sequence>
<dbReference type="AlphaFoldDB" id="A0A0E9NRJ4"/>
<dbReference type="RefSeq" id="XP_019025277.1">
    <property type="nucleotide sequence ID" value="XM_019170082.1"/>
</dbReference>
<keyword evidence="2 5" id="KW-0963">Cytoplasm</keyword>
<feature type="compositionally biased region" description="Polar residues" evidence="6">
    <location>
        <begin position="793"/>
        <end position="804"/>
    </location>
</feature>
<evidence type="ECO:0000256" key="1">
    <source>
        <dbReference type="ARBA" id="ARBA00010337"/>
    </source>
</evidence>
<evidence type="ECO:0000313" key="11">
    <source>
        <dbReference type="Proteomes" id="UP000033140"/>
    </source>
</evidence>
<evidence type="ECO:0000256" key="5">
    <source>
        <dbReference type="RuleBase" id="RU363050"/>
    </source>
</evidence>
<dbReference type="InterPro" id="IPR032797">
    <property type="entry name" value="Mod21_N"/>
</dbReference>
<dbReference type="Pfam" id="PF04130">
    <property type="entry name" value="GCP_C_terminal"/>
    <property type="match status" value="1"/>
</dbReference>
<dbReference type="OrthoDB" id="66546at2759"/>
<dbReference type="GO" id="GO:0051225">
    <property type="term" value="P:spindle assembly"/>
    <property type="evidence" value="ECO:0007669"/>
    <property type="project" value="TreeGrafter"/>
</dbReference>
<dbReference type="GO" id="GO:0000922">
    <property type="term" value="C:spindle pole"/>
    <property type="evidence" value="ECO:0007669"/>
    <property type="project" value="InterPro"/>
</dbReference>
<dbReference type="GO" id="GO:0000278">
    <property type="term" value="P:mitotic cell cycle"/>
    <property type="evidence" value="ECO:0007669"/>
    <property type="project" value="TreeGrafter"/>
</dbReference>
<dbReference type="InterPro" id="IPR040457">
    <property type="entry name" value="GCP_C"/>
</dbReference>
<evidence type="ECO:0000256" key="6">
    <source>
        <dbReference type="SAM" id="MobiDB-lite"/>
    </source>
</evidence>
<name>A0A0E9NRJ4_SAICN</name>
<keyword evidence="11" id="KW-1185">Reference proteome</keyword>
<dbReference type="GO" id="GO:0051011">
    <property type="term" value="F:microtubule minus-end binding"/>
    <property type="evidence" value="ECO:0007669"/>
    <property type="project" value="TreeGrafter"/>
</dbReference>
<dbReference type="OMA" id="RTNQFEV"/>
<dbReference type="InterPro" id="IPR007259">
    <property type="entry name" value="GCP"/>
</dbReference>
<evidence type="ECO:0000259" key="7">
    <source>
        <dbReference type="Pfam" id="PF04130"/>
    </source>
</evidence>
<feature type="domain" description="Gamma tubulin complex component protein N-terminal" evidence="9">
    <location>
        <begin position="214"/>
        <end position="527"/>
    </location>
</feature>
<dbReference type="Proteomes" id="UP000033140">
    <property type="component" value="Unassembled WGS sequence"/>
</dbReference>
<keyword evidence="4 5" id="KW-0206">Cytoskeleton</keyword>
<dbReference type="STRING" id="698492.A0A0E9NRJ4"/>
<dbReference type="GO" id="GO:0007020">
    <property type="term" value="P:microtubule nucleation"/>
    <property type="evidence" value="ECO:0007669"/>
    <property type="project" value="InterPro"/>
</dbReference>
<reference evidence="10 11" key="3">
    <citation type="journal article" date="2015" name="Genome Announc.">
        <title>Draft Genome Sequence of the Archiascomycetous Yeast Saitoella complicata.</title>
        <authorList>
            <person name="Yamauchi K."/>
            <person name="Kondo S."/>
            <person name="Hamamoto M."/>
            <person name="Takahashi Y."/>
            <person name="Ogura Y."/>
            <person name="Hayashi T."/>
            <person name="Nishida H."/>
        </authorList>
    </citation>
    <scope>NUCLEOTIDE SEQUENCE [LARGE SCALE GENOMIC DNA]</scope>
    <source>
        <strain evidence="10 11">NRRL Y-17804</strain>
    </source>
</reference>
<evidence type="ECO:0000256" key="3">
    <source>
        <dbReference type="ARBA" id="ARBA00022701"/>
    </source>
</evidence>
<dbReference type="GO" id="GO:0005816">
    <property type="term" value="C:spindle pole body"/>
    <property type="evidence" value="ECO:0007669"/>
    <property type="project" value="UniProtKB-ARBA"/>
</dbReference>
<dbReference type="Gene3D" id="1.20.120.1900">
    <property type="entry name" value="Gamma-tubulin complex, C-terminal domain"/>
    <property type="match status" value="1"/>
</dbReference>
<gene>
    <name evidence="10" type="ORF">G7K_6390-t1</name>
</gene>
<evidence type="ECO:0000313" key="10">
    <source>
        <dbReference type="EMBL" id="GAO52311.1"/>
    </source>
</evidence>
<feature type="domain" description="Gamma-Tubulin ring complex non-core subunit mod21 N-terminal" evidence="8">
    <location>
        <begin position="67"/>
        <end position="148"/>
    </location>
</feature>
<dbReference type="GO" id="GO:0043015">
    <property type="term" value="F:gamma-tubulin binding"/>
    <property type="evidence" value="ECO:0007669"/>
    <property type="project" value="InterPro"/>
</dbReference>
<keyword evidence="3 5" id="KW-0493">Microtubule</keyword>
<dbReference type="GO" id="GO:0005874">
    <property type="term" value="C:microtubule"/>
    <property type="evidence" value="ECO:0007669"/>
    <property type="project" value="UniProtKB-KW"/>
</dbReference>
<dbReference type="InterPro" id="IPR041470">
    <property type="entry name" value="GCP_N"/>
</dbReference>
<accession>A0A0E9NRJ4</accession>
<comment type="subcellular location">
    <subcellularLocation>
        <location evidence="5">Cytoplasm</location>
        <location evidence="5">Cytoskeleton</location>
        <location evidence="5">Microtubule organizing center</location>
    </subcellularLocation>
</comment>
<reference evidence="10 11" key="1">
    <citation type="journal article" date="2011" name="J. Gen. Appl. Microbiol.">
        <title>Draft genome sequencing of the enigmatic yeast Saitoella complicata.</title>
        <authorList>
            <person name="Nishida H."/>
            <person name="Hamamoto M."/>
            <person name="Sugiyama J."/>
        </authorList>
    </citation>
    <scope>NUCLEOTIDE SEQUENCE [LARGE SCALE GENOMIC DNA]</scope>
    <source>
        <strain evidence="10 11">NRRL Y-17804</strain>
    </source>
</reference>
<dbReference type="PANTHER" id="PTHR19302">
    <property type="entry name" value="GAMMA TUBULIN COMPLEX PROTEIN"/>
    <property type="match status" value="1"/>
</dbReference>
<feature type="domain" description="Gamma tubulin complex component C-terminal" evidence="7">
    <location>
        <begin position="530"/>
        <end position="845"/>
    </location>
</feature>
<dbReference type="Pfam" id="PF14609">
    <property type="entry name" value="GCP5-Mod21_N"/>
    <property type="match status" value="1"/>
</dbReference>
<protein>
    <recommendedName>
        <fullName evidence="5">Spindle pole body component</fullName>
    </recommendedName>
</protein>
<evidence type="ECO:0000259" key="8">
    <source>
        <dbReference type="Pfam" id="PF14609"/>
    </source>
</evidence>
<feature type="region of interest" description="Disordered" evidence="6">
    <location>
        <begin position="777"/>
        <end position="805"/>
    </location>
</feature>
<comment type="similarity">
    <text evidence="1 5">Belongs to the TUBGCP family.</text>
</comment>
<proteinExistence type="inferred from homology"/>
<dbReference type="GO" id="GO:0031122">
    <property type="term" value="P:cytoplasmic microtubule organization"/>
    <property type="evidence" value="ECO:0007669"/>
    <property type="project" value="TreeGrafter"/>
</dbReference>
<dbReference type="PANTHER" id="PTHR19302:SF33">
    <property type="entry name" value="GAMMA-TUBULIN COMPLEX COMPONENT 5"/>
    <property type="match status" value="1"/>
</dbReference>
<dbReference type="GO" id="GO:0051321">
    <property type="term" value="P:meiotic cell cycle"/>
    <property type="evidence" value="ECO:0007669"/>
    <property type="project" value="TreeGrafter"/>
</dbReference>
<evidence type="ECO:0000259" key="9">
    <source>
        <dbReference type="Pfam" id="PF17681"/>
    </source>
</evidence>
<dbReference type="InterPro" id="IPR059169">
    <property type="entry name" value="GCP5_N_ext"/>
</dbReference>
<dbReference type="GO" id="GO:0000930">
    <property type="term" value="C:gamma-tubulin complex"/>
    <property type="evidence" value="ECO:0007669"/>
    <property type="project" value="UniProtKB-ARBA"/>
</dbReference>
<comment type="caution">
    <text evidence="10">The sequence shown here is derived from an EMBL/GenBank/DDBJ whole genome shotgun (WGS) entry which is preliminary data.</text>
</comment>
<dbReference type="CDD" id="cd22572">
    <property type="entry name" value="GCP5_NTD"/>
    <property type="match status" value="1"/>
</dbReference>
<organism evidence="10 11">
    <name type="scientific">Saitoella complicata (strain BCRC 22490 / CBS 7301 / JCM 7358 / NBRC 10748 / NRRL Y-17804)</name>
    <dbReference type="NCBI Taxonomy" id="698492"/>
    <lineage>
        <taxon>Eukaryota</taxon>
        <taxon>Fungi</taxon>
        <taxon>Dikarya</taxon>
        <taxon>Ascomycota</taxon>
        <taxon>Taphrinomycotina</taxon>
        <taxon>Taphrinomycotina incertae sedis</taxon>
        <taxon>Saitoella</taxon>
    </lineage>
</organism>
<dbReference type="EMBL" id="BACD03000065">
    <property type="protein sequence ID" value="GAO52311.1"/>
    <property type="molecule type" value="Genomic_DNA"/>
</dbReference>
<reference evidence="10 11" key="2">
    <citation type="journal article" date="2014" name="J. Gen. Appl. Microbiol.">
        <title>The early diverging ascomycetous budding yeast Saitoella complicata has three histone deacetylases belonging to the Clr6, Hos2, and Rpd3 lineages.</title>
        <authorList>
            <person name="Nishida H."/>
            <person name="Matsumoto T."/>
            <person name="Kondo S."/>
            <person name="Hamamoto M."/>
            <person name="Yoshikawa H."/>
        </authorList>
    </citation>
    <scope>NUCLEOTIDE SEQUENCE [LARGE SCALE GENOMIC DNA]</scope>
    <source>
        <strain evidence="10 11">NRRL Y-17804</strain>
    </source>
</reference>
<evidence type="ECO:0000256" key="4">
    <source>
        <dbReference type="ARBA" id="ARBA00023212"/>
    </source>
</evidence>
<dbReference type="Pfam" id="PF17681">
    <property type="entry name" value="GCP_N_terminal"/>
    <property type="match status" value="1"/>
</dbReference>
<dbReference type="InterPro" id="IPR042241">
    <property type="entry name" value="GCP_C_sf"/>
</dbReference>
<evidence type="ECO:0000256" key="2">
    <source>
        <dbReference type="ARBA" id="ARBA00022490"/>
    </source>
</evidence>